<protein>
    <submittedName>
        <fullName evidence="2">DUF4402 domain-containing protein</fullName>
    </submittedName>
</protein>
<dbReference type="InterPro" id="IPR025514">
    <property type="entry name" value="DUF4402"/>
</dbReference>
<keyword evidence="3" id="KW-1185">Reference proteome</keyword>
<feature type="chain" id="PRO_5046001493" evidence="1">
    <location>
        <begin position="22"/>
        <end position="168"/>
    </location>
</feature>
<accession>A0ABU6ISF1</accession>
<gene>
    <name evidence="2" type="ORF">VOP03_11935</name>
</gene>
<dbReference type="Pfam" id="PF14352">
    <property type="entry name" value="DUF4402"/>
    <property type="match status" value="1"/>
</dbReference>
<dbReference type="RefSeq" id="WP_326279084.1">
    <property type="nucleotide sequence ID" value="NZ_JAYKYV010000010.1"/>
</dbReference>
<proteinExistence type="predicted"/>
<evidence type="ECO:0000256" key="1">
    <source>
        <dbReference type="SAM" id="SignalP"/>
    </source>
</evidence>
<reference evidence="2 3" key="1">
    <citation type="submission" date="2024-01" db="EMBL/GenBank/DDBJ databases">
        <title>The strains designed SYSU M86414 and SYSU M84420 isolated from the marine sediment in San Sha City (Hainan Province, China).</title>
        <authorList>
            <person name="Guo D."/>
        </authorList>
    </citation>
    <scope>NUCLEOTIDE SEQUENCE [LARGE SCALE GENOMIC DNA]</scope>
    <source>
        <strain evidence="2 3">SYSU M84420</strain>
    </source>
</reference>
<feature type="signal peptide" evidence="1">
    <location>
        <begin position="1"/>
        <end position="21"/>
    </location>
</feature>
<dbReference type="Proteomes" id="UP001355298">
    <property type="component" value="Unassembled WGS sequence"/>
</dbReference>
<sequence>MKKVVYFIMFAVVGSFSGLYAQESATATATATVVAPIAITKSADMNFGNVAVSASTSGTVVLAPGGTRTVTGGATIPATTGTVNAAAFNITGEAGYTYSITLPSSITLNDGGVNTMTVDTFTSTPSGTGTLTAGAETVNVGATLNLAAAQASGTYSNTSDLTVTVNYN</sequence>
<evidence type="ECO:0000313" key="3">
    <source>
        <dbReference type="Proteomes" id="UP001355298"/>
    </source>
</evidence>
<evidence type="ECO:0000313" key="2">
    <source>
        <dbReference type="EMBL" id="MEC4266057.1"/>
    </source>
</evidence>
<name>A0ABU6ISF1_9FLAO</name>
<dbReference type="EMBL" id="JAYMGW010000010">
    <property type="protein sequence ID" value="MEC4266057.1"/>
    <property type="molecule type" value="Genomic_DNA"/>
</dbReference>
<comment type="caution">
    <text evidence="2">The sequence shown here is derived from an EMBL/GenBank/DDBJ whole genome shotgun (WGS) entry which is preliminary data.</text>
</comment>
<keyword evidence="1" id="KW-0732">Signal</keyword>
<organism evidence="2 3">
    <name type="scientific">Flagellimonas halotolerans</name>
    <dbReference type="NCBI Taxonomy" id="3112164"/>
    <lineage>
        <taxon>Bacteria</taxon>
        <taxon>Pseudomonadati</taxon>
        <taxon>Bacteroidota</taxon>
        <taxon>Flavobacteriia</taxon>
        <taxon>Flavobacteriales</taxon>
        <taxon>Flavobacteriaceae</taxon>
        <taxon>Flagellimonas</taxon>
    </lineage>
</organism>